<reference evidence="2" key="1">
    <citation type="submission" date="2008-12" db="EMBL/GenBank/DDBJ databases">
        <authorList>
            <person name="Zhang H."/>
            <person name="Lin S."/>
        </authorList>
    </citation>
    <scope>NUCLEOTIDE SEQUENCE</scope>
    <source>
        <strain evidence="2">CCMP1975</strain>
    </source>
</reference>
<organism evidence="2">
    <name type="scientific">Karlodinium veneficum</name>
    <name type="common">Dinoflagellate</name>
    <name type="synonym">Karlodinium micrum</name>
    <dbReference type="NCBI Taxonomy" id="407301"/>
    <lineage>
        <taxon>Eukaryota</taxon>
        <taxon>Sar</taxon>
        <taxon>Alveolata</taxon>
        <taxon>Dinophyceae</taxon>
        <taxon>Gymnodiniales</taxon>
        <taxon>Kareniaceae</taxon>
        <taxon>Karlodinium</taxon>
    </lineage>
</organism>
<dbReference type="AlphaFoldDB" id="E8Z703"/>
<name>E8Z703_KARVE</name>
<evidence type="ECO:0000313" key="2">
    <source>
        <dbReference type="EMBL" id="ACU45233.1"/>
    </source>
</evidence>
<sequence>PNAMKHKLACSFVFASEVHPSSVTGGTDHRLTHRTFSTSFQTGSSSDLMKWCCGKQECQHSFTDMESHEACKELREFKEKSRKDFENEYEPTGFNEGREKEKLTKEKENLETQITKLKAQLKEKQDDSKAINLKDIAGTVKTRKVNEDLKDQTERKAAIVKKFADKHLDPIDGEYQYKSGGACYKMAGFGKNYCPDNESCVKGTCQPKVT</sequence>
<dbReference type="EMBL" id="FJ600220">
    <property type="protein sequence ID" value="ACU45233.1"/>
    <property type="molecule type" value="mRNA"/>
</dbReference>
<protein>
    <submittedName>
        <fullName evidence="2">Uncharacterized protein</fullName>
    </submittedName>
</protein>
<keyword evidence="1" id="KW-0175">Coiled coil</keyword>
<feature type="coiled-coil region" evidence="1">
    <location>
        <begin position="100"/>
        <end position="134"/>
    </location>
</feature>
<accession>E8Z703</accession>
<evidence type="ECO:0000256" key="1">
    <source>
        <dbReference type="SAM" id="Coils"/>
    </source>
</evidence>
<feature type="non-terminal residue" evidence="2">
    <location>
        <position position="1"/>
    </location>
</feature>
<proteinExistence type="evidence at transcript level"/>
<reference evidence="2" key="2">
    <citation type="book" date="2010" name="PROCEEDINGS OF 13TH INTERNATIONAL CONFERENCE ON HARMFUL ALGAE" publisher="International Society For The Study of Harmful Algae" city="Hong Kong, China">
        <title>Dinoflagellate meta-transcriptomics enabled by spliced leader.</title>
        <editorList>
            <person name="Unknown A."/>
        </editorList>
        <authorList>
            <person name="Lin S."/>
            <person name="Zhang H."/>
        </authorList>
    </citation>
    <scope>NUCLEOTIDE SEQUENCE</scope>
    <source>
        <strain evidence="2">CCMP1975</strain>
    </source>
</reference>